<dbReference type="RefSeq" id="WP_200554671.1">
    <property type="nucleotide sequence ID" value="NZ_JAEPES010000001.1"/>
</dbReference>
<gene>
    <name evidence="3" type="ORF">IV501_01645</name>
</gene>
<reference evidence="3" key="1">
    <citation type="submission" date="2021-01" db="EMBL/GenBank/DDBJ databases">
        <title>Lacisediminihabitans sp. nov. strain G11-30, isolated from Antarctic Soil.</title>
        <authorList>
            <person name="Li J."/>
        </authorList>
    </citation>
    <scope>NUCLEOTIDE SEQUENCE</scope>
    <source>
        <strain evidence="3">G11-30</strain>
    </source>
</reference>
<keyword evidence="4" id="KW-1185">Reference proteome</keyword>
<accession>A0A934SNY2</accession>
<protein>
    <submittedName>
        <fullName evidence="3">XdhC family protein</fullName>
    </submittedName>
</protein>
<proteinExistence type="predicted"/>
<dbReference type="PANTHER" id="PTHR30388">
    <property type="entry name" value="ALDEHYDE OXIDOREDUCTASE MOLYBDENUM COFACTOR ASSEMBLY PROTEIN"/>
    <property type="match status" value="1"/>
</dbReference>
<dbReference type="Pfam" id="PF02625">
    <property type="entry name" value="XdhC_CoxI"/>
    <property type="match status" value="1"/>
</dbReference>
<sequence>MFELADRLLALGERGRPIAVATAVSIDGSAPRTIGTSMAFDGAEVIGSIAGGCVEGAVVGVCEEVLGDGLPRTVEYGVSDETAFSVGLTCGGQIRVHVRLLTDDVADQLRVVTAGGAAGTASVLSLVRSEHRARLDAELAARIAIGETGLGVIDCDGELIETFFEVSTPAPHLIVFGAMEFSAALAQAARMLGYRITVCDPRPLFATPTRFPGAEVVVSWPTTWLAAQQVDERTMICVLSHDARFDAELIAAALDTPAAFVGAMGSRTTHDRRVASLRERGVSEESISRLRSPIGLDIGASTVEETAVAILAEIIAVRTRASTLPLVATAGPIHRRATAELPLVE</sequence>
<organism evidence="3 4">
    <name type="scientific">Lacisediminihabitans changchengi</name>
    <dbReference type="NCBI Taxonomy" id="2787634"/>
    <lineage>
        <taxon>Bacteria</taxon>
        <taxon>Bacillati</taxon>
        <taxon>Actinomycetota</taxon>
        <taxon>Actinomycetes</taxon>
        <taxon>Micrococcales</taxon>
        <taxon>Microbacteriaceae</taxon>
        <taxon>Lacisediminihabitans</taxon>
    </lineage>
</organism>
<evidence type="ECO:0000259" key="2">
    <source>
        <dbReference type="Pfam" id="PF13478"/>
    </source>
</evidence>
<comment type="caution">
    <text evidence="3">The sequence shown here is derived from an EMBL/GenBank/DDBJ whole genome shotgun (WGS) entry which is preliminary data.</text>
</comment>
<name>A0A934SNY2_9MICO</name>
<dbReference type="EMBL" id="JAEPES010000001">
    <property type="protein sequence ID" value="MBK4346325.1"/>
    <property type="molecule type" value="Genomic_DNA"/>
</dbReference>
<feature type="domain" description="XdhC Rossmann" evidence="2">
    <location>
        <begin position="173"/>
        <end position="314"/>
    </location>
</feature>
<evidence type="ECO:0000313" key="4">
    <source>
        <dbReference type="Proteomes" id="UP000636458"/>
    </source>
</evidence>
<dbReference type="Pfam" id="PF13478">
    <property type="entry name" value="XdhC_C"/>
    <property type="match status" value="1"/>
</dbReference>
<dbReference type="InterPro" id="IPR003777">
    <property type="entry name" value="XdhC_CoxI"/>
</dbReference>
<dbReference type="InterPro" id="IPR052698">
    <property type="entry name" value="MoCofactor_Util/Proc"/>
</dbReference>
<evidence type="ECO:0000313" key="3">
    <source>
        <dbReference type="EMBL" id="MBK4346325.1"/>
    </source>
</evidence>
<dbReference type="Gene3D" id="3.40.50.720">
    <property type="entry name" value="NAD(P)-binding Rossmann-like Domain"/>
    <property type="match status" value="1"/>
</dbReference>
<evidence type="ECO:0000259" key="1">
    <source>
        <dbReference type="Pfam" id="PF02625"/>
    </source>
</evidence>
<dbReference type="Proteomes" id="UP000636458">
    <property type="component" value="Unassembled WGS sequence"/>
</dbReference>
<feature type="domain" description="XdhC- CoxI" evidence="1">
    <location>
        <begin position="13"/>
        <end position="77"/>
    </location>
</feature>
<dbReference type="InterPro" id="IPR027051">
    <property type="entry name" value="XdhC_Rossmann_dom"/>
</dbReference>
<dbReference type="AlphaFoldDB" id="A0A934SNY2"/>
<dbReference type="PANTHER" id="PTHR30388:SF4">
    <property type="entry name" value="MOLYBDENUM COFACTOR INSERTION CHAPERONE PAOD"/>
    <property type="match status" value="1"/>
</dbReference>